<organism evidence="11 12">
    <name type="scientific">Mugilogobius chulae</name>
    <name type="common">yellowstripe goby</name>
    <dbReference type="NCBI Taxonomy" id="88201"/>
    <lineage>
        <taxon>Eukaryota</taxon>
        <taxon>Metazoa</taxon>
        <taxon>Chordata</taxon>
        <taxon>Craniata</taxon>
        <taxon>Vertebrata</taxon>
        <taxon>Euteleostomi</taxon>
        <taxon>Actinopterygii</taxon>
        <taxon>Neopterygii</taxon>
        <taxon>Teleostei</taxon>
        <taxon>Neoteleostei</taxon>
        <taxon>Acanthomorphata</taxon>
        <taxon>Gobiaria</taxon>
        <taxon>Gobiiformes</taxon>
        <taxon>Gobioidei</taxon>
        <taxon>Gobiidae</taxon>
        <taxon>Gobionellinae</taxon>
        <taxon>Mugilogobius</taxon>
    </lineage>
</organism>
<dbReference type="Proteomes" id="UP001460270">
    <property type="component" value="Unassembled WGS sequence"/>
</dbReference>
<keyword evidence="6 9" id="KW-0472">Membrane</keyword>
<feature type="transmembrane region" description="Helical" evidence="9">
    <location>
        <begin position="93"/>
        <end position="113"/>
    </location>
</feature>
<feature type="domain" description="G-protein coupled receptors family 1 profile" evidence="10">
    <location>
        <begin position="43"/>
        <end position="77"/>
    </location>
</feature>
<evidence type="ECO:0000313" key="11">
    <source>
        <dbReference type="EMBL" id="KAK7913719.1"/>
    </source>
</evidence>
<evidence type="ECO:0000256" key="6">
    <source>
        <dbReference type="ARBA" id="ARBA00023136"/>
    </source>
</evidence>
<feature type="transmembrane region" description="Helical" evidence="9">
    <location>
        <begin position="32"/>
        <end position="51"/>
    </location>
</feature>
<evidence type="ECO:0000256" key="5">
    <source>
        <dbReference type="ARBA" id="ARBA00023040"/>
    </source>
</evidence>
<evidence type="ECO:0000256" key="1">
    <source>
        <dbReference type="ARBA" id="ARBA00004651"/>
    </source>
</evidence>
<dbReference type="SUPFAM" id="SSF81321">
    <property type="entry name" value="Family A G protein-coupled receptor-like"/>
    <property type="match status" value="2"/>
</dbReference>
<dbReference type="AlphaFoldDB" id="A0AAW0PCQ0"/>
<dbReference type="Gene3D" id="1.20.1070.10">
    <property type="entry name" value="Rhodopsin 7-helix transmembrane proteins"/>
    <property type="match status" value="2"/>
</dbReference>
<dbReference type="InterPro" id="IPR050569">
    <property type="entry name" value="TAAR"/>
</dbReference>
<keyword evidence="12" id="KW-1185">Reference proteome</keyword>
<keyword evidence="3 9" id="KW-0812">Transmembrane</keyword>
<evidence type="ECO:0000256" key="4">
    <source>
        <dbReference type="ARBA" id="ARBA00022989"/>
    </source>
</evidence>
<name>A0AAW0PCQ0_9GOBI</name>
<evidence type="ECO:0000256" key="8">
    <source>
        <dbReference type="ARBA" id="ARBA00023224"/>
    </source>
</evidence>
<dbReference type="GO" id="GO:0005886">
    <property type="term" value="C:plasma membrane"/>
    <property type="evidence" value="ECO:0007669"/>
    <property type="project" value="UniProtKB-SubCell"/>
</dbReference>
<keyword evidence="7" id="KW-0675">Receptor</keyword>
<keyword evidence="5" id="KW-0297">G-protein coupled receptor</keyword>
<comment type="caution">
    <text evidence="11">The sequence shown here is derived from an EMBL/GenBank/DDBJ whole genome shotgun (WGS) entry which is preliminary data.</text>
</comment>
<dbReference type="PRINTS" id="PR00237">
    <property type="entry name" value="GPCRRHODOPSN"/>
</dbReference>
<dbReference type="InterPro" id="IPR017452">
    <property type="entry name" value="GPCR_Rhodpsn_7TM"/>
</dbReference>
<evidence type="ECO:0000259" key="10">
    <source>
        <dbReference type="PROSITE" id="PS50262"/>
    </source>
</evidence>
<reference evidence="12" key="1">
    <citation type="submission" date="2024-04" db="EMBL/GenBank/DDBJ databases">
        <title>Salinicola lusitanus LLJ914,a marine bacterium isolated from the Okinawa Trough.</title>
        <authorList>
            <person name="Li J."/>
        </authorList>
    </citation>
    <scope>NUCLEOTIDE SEQUENCE [LARGE SCALE GENOMIC DNA]</scope>
</reference>
<keyword evidence="4 9" id="KW-1133">Transmembrane helix</keyword>
<keyword evidence="8" id="KW-0807">Transducer</keyword>
<keyword evidence="2" id="KW-1003">Cell membrane</keyword>
<proteinExistence type="predicted"/>
<protein>
    <recommendedName>
        <fullName evidence="10">G-protein coupled receptors family 1 profile domain-containing protein</fullName>
    </recommendedName>
</protein>
<gene>
    <name evidence="11" type="ORF">WMY93_013930</name>
</gene>
<evidence type="ECO:0000256" key="7">
    <source>
        <dbReference type="ARBA" id="ARBA00023170"/>
    </source>
</evidence>
<accession>A0AAW0PCQ0</accession>
<dbReference type="EMBL" id="JBBPFD010000009">
    <property type="protein sequence ID" value="KAK7913719.1"/>
    <property type="molecule type" value="Genomic_DNA"/>
</dbReference>
<dbReference type="PROSITE" id="PS50262">
    <property type="entry name" value="G_PROTEIN_RECEP_F1_2"/>
    <property type="match status" value="1"/>
</dbReference>
<evidence type="ECO:0000256" key="9">
    <source>
        <dbReference type="SAM" id="Phobius"/>
    </source>
</evidence>
<dbReference type="GO" id="GO:0001594">
    <property type="term" value="F:trace-amine receptor activity"/>
    <property type="evidence" value="ECO:0007669"/>
    <property type="project" value="TreeGrafter"/>
</dbReference>
<dbReference type="PANTHER" id="PTHR24249">
    <property type="entry name" value="HISTAMINE RECEPTOR-RELATED G-PROTEIN COUPLED RECEPTOR"/>
    <property type="match status" value="1"/>
</dbReference>
<feature type="transmembrane region" description="Helical" evidence="9">
    <location>
        <begin position="120"/>
        <end position="143"/>
    </location>
</feature>
<dbReference type="InterPro" id="IPR000276">
    <property type="entry name" value="GPCR_Rhodpsn"/>
</dbReference>
<feature type="transmembrane region" description="Helical" evidence="9">
    <location>
        <begin position="149"/>
        <end position="169"/>
    </location>
</feature>
<evidence type="ECO:0000256" key="3">
    <source>
        <dbReference type="ARBA" id="ARBA00022692"/>
    </source>
</evidence>
<evidence type="ECO:0000313" key="12">
    <source>
        <dbReference type="Proteomes" id="UP001460270"/>
    </source>
</evidence>
<comment type="subcellular location">
    <subcellularLocation>
        <location evidence="1">Cell membrane</location>
        <topology evidence="1">Multi-pass membrane protein</topology>
    </subcellularLocation>
</comment>
<sequence>METIELCFPEFHNNSCRKPQPSPSDALVSHSLLSLISLLTVTMNLLVIISIAHFRQLHSPTNLLILSLAVSDFLVELHNNSCRKPQPSPSDALVSHSLLSLISLLTVTMNLLAASQPTNLLILSLAVSDFLVGLLLIPVEILLTETCWFLGNVLCVFACFAFGTVPALLHAPHPPARLRITRASEPRHVTRCNVSNSSEVTTRSTWLYSHEIQALQTRQTLQDAAQTTEEKRIPEPTALYSFYARGAGGPPFLPTARSVDMP</sequence>
<evidence type="ECO:0000256" key="2">
    <source>
        <dbReference type="ARBA" id="ARBA00022475"/>
    </source>
</evidence>
<dbReference type="PANTHER" id="PTHR24249:SF381">
    <property type="entry name" value="TRACE AMINE ASSOCIATED RECEPTOR 19P-RELATED"/>
    <property type="match status" value="1"/>
</dbReference>